<feature type="domain" description="Terpene synthase metal-binding" evidence="3">
    <location>
        <begin position="1"/>
        <end position="203"/>
    </location>
</feature>
<dbReference type="InterPro" id="IPR005630">
    <property type="entry name" value="Terpene_synthase_metal-bd"/>
</dbReference>
<dbReference type="PANTHER" id="PTHR31225:SF194">
    <property type="entry name" value="TERPENE SYNTHASE METAL-BINDING DOMAIN-CONTAINING PROTEIN"/>
    <property type="match status" value="1"/>
</dbReference>
<feature type="signal peptide" evidence="2">
    <location>
        <begin position="1"/>
        <end position="21"/>
    </location>
</feature>
<keyword evidence="2" id="KW-0732">Signal</keyword>
<organism evidence="4 5">
    <name type="scientific">Triticum urartu</name>
    <name type="common">Red wild einkorn</name>
    <name type="synonym">Crithodium urartu</name>
    <dbReference type="NCBI Taxonomy" id="4572"/>
    <lineage>
        <taxon>Eukaryota</taxon>
        <taxon>Viridiplantae</taxon>
        <taxon>Streptophyta</taxon>
        <taxon>Embryophyta</taxon>
        <taxon>Tracheophyta</taxon>
        <taxon>Spermatophyta</taxon>
        <taxon>Magnoliopsida</taxon>
        <taxon>Liliopsida</taxon>
        <taxon>Poales</taxon>
        <taxon>Poaceae</taxon>
        <taxon>BOP clade</taxon>
        <taxon>Pooideae</taxon>
        <taxon>Triticodae</taxon>
        <taxon>Triticeae</taxon>
        <taxon>Triticinae</taxon>
        <taxon>Triticum</taxon>
    </lineage>
</organism>
<dbReference type="AlphaFoldDB" id="A0A8R7P8M8"/>
<dbReference type="GO" id="GO:0000287">
    <property type="term" value="F:magnesium ion binding"/>
    <property type="evidence" value="ECO:0007669"/>
    <property type="project" value="InterPro"/>
</dbReference>
<dbReference type="Proteomes" id="UP000015106">
    <property type="component" value="Chromosome 2"/>
</dbReference>
<dbReference type="Pfam" id="PF03936">
    <property type="entry name" value="Terpene_synth_C"/>
    <property type="match status" value="1"/>
</dbReference>
<dbReference type="GO" id="GO:0016114">
    <property type="term" value="P:terpenoid biosynthetic process"/>
    <property type="evidence" value="ECO:0007669"/>
    <property type="project" value="InterPro"/>
</dbReference>
<protein>
    <recommendedName>
        <fullName evidence="3">Terpene synthase metal-binding domain-containing protein</fullName>
    </recommendedName>
</protein>
<dbReference type="PANTHER" id="PTHR31225">
    <property type="entry name" value="OS04G0344100 PROTEIN-RELATED"/>
    <property type="match status" value="1"/>
</dbReference>
<reference evidence="5" key="1">
    <citation type="journal article" date="2013" name="Nature">
        <title>Draft genome of the wheat A-genome progenitor Triticum urartu.</title>
        <authorList>
            <person name="Ling H.Q."/>
            <person name="Zhao S."/>
            <person name="Liu D."/>
            <person name="Wang J."/>
            <person name="Sun H."/>
            <person name="Zhang C."/>
            <person name="Fan H."/>
            <person name="Li D."/>
            <person name="Dong L."/>
            <person name="Tao Y."/>
            <person name="Gao C."/>
            <person name="Wu H."/>
            <person name="Li Y."/>
            <person name="Cui Y."/>
            <person name="Guo X."/>
            <person name="Zheng S."/>
            <person name="Wang B."/>
            <person name="Yu K."/>
            <person name="Liang Q."/>
            <person name="Yang W."/>
            <person name="Lou X."/>
            <person name="Chen J."/>
            <person name="Feng M."/>
            <person name="Jian J."/>
            <person name="Zhang X."/>
            <person name="Luo G."/>
            <person name="Jiang Y."/>
            <person name="Liu J."/>
            <person name="Wang Z."/>
            <person name="Sha Y."/>
            <person name="Zhang B."/>
            <person name="Wu H."/>
            <person name="Tang D."/>
            <person name="Shen Q."/>
            <person name="Xue P."/>
            <person name="Zou S."/>
            <person name="Wang X."/>
            <person name="Liu X."/>
            <person name="Wang F."/>
            <person name="Yang Y."/>
            <person name="An X."/>
            <person name="Dong Z."/>
            <person name="Zhang K."/>
            <person name="Zhang X."/>
            <person name="Luo M.C."/>
            <person name="Dvorak J."/>
            <person name="Tong Y."/>
            <person name="Wang J."/>
            <person name="Yang H."/>
            <person name="Li Z."/>
            <person name="Wang D."/>
            <person name="Zhang A."/>
            <person name="Wang J."/>
        </authorList>
    </citation>
    <scope>NUCLEOTIDE SEQUENCE</scope>
    <source>
        <strain evidence="5">cv. G1812</strain>
    </source>
</reference>
<feature type="chain" id="PRO_5035829034" description="Terpene synthase metal-binding domain-containing protein" evidence="2">
    <location>
        <begin position="22"/>
        <end position="260"/>
    </location>
</feature>
<dbReference type="Gene3D" id="1.10.600.10">
    <property type="entry name" value="Farnesyl Diphosphate Synthase"/>
    <property type="match status" value="1"/>
</dbReference>
<evidence type="ECO:0000259" key="3">
    <source>
        <dbReference type="Pfam" id="PF03936"/>
    </source>
</evidence>
<keyword evidence="5" id="KW-1185">Reference proteome</keyword>
<evidence type="ECO:0000256" key="2">
    <source>
        <dbReference type="SAM" id="SignalP"/>
    </source>
</evidence>
<proteinExistence type="predicted"/>
<dbReference type="Gramene" id="TuG1812G0200000050.01.T01">
    <property type="protein sequence ID" value="TuG1812G0200000050.01.T01"/>
    <property type="gene ID" value="TuG1812G0200000050.01"/>
</dbReference>
<name>A0A8R7P8M8_TRIUA</name>
<evidence type="ECO:0000313" key="5">
    <source>
        <dbReference type="Proteomes" id="UP000015106"/>
    </source>
</evidence>
<evidence type="ECO:0000313" key="4">
    <source>
        <dbReference type="EnsemblPlants" id="TuG1812G0200000050.01.T01"/>
    </source>
</evidence>
<dbReference type="InterPro" id="IPR008949">
    <property type="entry name" value="Isoprenoid_synthase_dom_sf"/>
</dbReference>
<dbReference type="InterPro" id="IPR050148">
    <property type="entry name" value="Terpene_synthase-like"/>
</dbReference>
<dbReference type="EnsemblPlants" id="TuG1812G0200000050.01.T01">
    <property type="protein sequence ID" value="TuG1812G0200000050.01.T01"/>
    <property type="gene ID" value="TuG1812G0200000050.01"/>
</dbReference>
<evidence type="ECO:0000256" key="1">
    <source>
        <dbReference type="ARBA" id="ARBA00022723"/>
    </source>
</evidence>
<dbReference type="SUPFAM" id="SSF48576">
    <property type="entry name" value="Terpenoid synthases"/>
    <property type="match status" value="1"/>
</dbReference>
<sequence length="260" mass="29790">MIFAKLFFLHILLDDTNDVGATLEEYGKLDAAIQRWEESAVSLVPGYLKKFYNKLLICFKEFDDELRLNGIYSIDHIKKEFQQLSSCYLQEAEWLHQNHKARFEDRLHLGAMSIGATELCVYVMVCMGDEMPEGALEWVLAYPDVVMACAKIGRLMNDLAASSKPRNNRDVANCVECYASEHKVTEEVAFAAIDSMIDDEWKTTNQARFKHGRELLPAVQRVINFTLSRPVYYGDRKDAFTFSSHLEDIIKSLFVNPIPT</sequence>
<keyword evidence="1" id="KW-0479">Metal-binding</keyword>
<reference evidence="4" key="3">
    <citation type="submission" date="2022-06" db="UniProtKB">
        <authorList>
            <consortium name="EnsemblPlants"/>
        </authorList>
    </citation>
    <scope>IDENTIFICATION</scope>
</reference>
<reference evidence="4" key="2">
    <citation type="submission" date="2018-03" db="EMBL/GenBank/DDBJ databases">
        <title>The Triticum urartu genome reveals the dynamic nature of wheat genome evolution.</title>
        <authorList>
            <person name="Ling H."/>
            <person name="Ma B."/>
            <person name="Shi X."/>
            <person name="Liu H."/>
            <person name="Dong L."/>
            <person name="Sun H."/>
            <person name="Cao Y."/>
            <person name="Gao Q."/>
            <person name="Zheng S."/>
            <person name="Li Y."/>
            <person name="Yu Y."/>
            <person name="Du H."/>
            <person name="Qi M."/>
            <person name="Li Y."/>
            <person name="Yu H."/>
            <person name="Cui Y."/>
            <person name="Wang N."/>
            <person name="Chen C."/>
            <person name="Wu H."/>
            <person name="Zhao Y."/>
            <person name="Zhang J."/>
            <person name="Li Y."/>
            <person name="Zhou W."/>
            <person name="Zhang B."/>
            <person name="Hu W."/>
            <person name="Eijk M."/>
            <person name="Tang J."/>
            <person name="Witsenboer H."/>
            <person name="Zhao S."/>
            <person name="Li Z."/>
            <person name="Zhang A."/>
            <person name="Wang D."/>
            <person name="Liang C."/>
        </authorList>
    </citation>
    <scope>NUCLEOTIDE SEQUENCE [LARGE SCALE GENOMIC DNA]</scope>
    <source>
        <strain evidence="4">cv. G1812</strain>
    </source>
</reference>
<accession>A0A8R7P8M8</accession>
<dbReference type="GO" id="GO:0010333">
    <property type="term" value="F:terpene synthase activity"/>
    <property type="evidence" value="ECO:0007669"/>
    <property type="project" value="InterPro"/>
</dbReference>